<name>A0A5B7DXT7_PORTR</name>
<organism evidence="1 2">
    <name type="scientific">Portunus trituberculatus</name>
    <name type="common">Swimming crab</name>
    <name type="synonym">Neptunus trituberculatus</name>
    <dbReference type="NCBI Taxonomy" id="210409"/>
    <lineage>
        <taxon>Eukaryota</taxon>
        <taxon>Metazoa</taxon>
        <taxon>Ecdysozoa</taxon>
        <taxon>Arthropoda</taxon>
        <taxon>Crustacea</taxon>
        <taxon>Multicrustacea</taxon>
        <taxon>Malacostraca</taxon>
        <taxon>Eumalacostraca</taxon>
        <taxon>Eucarida</taxon>
        <taxon>Decapoda</taxon>
        <taxon>Pleocyemata</taxon>
        <taxon>Brachyura</taxon>
        <taxon>Eubrachyura</taxon>
        <taxon>Portunoidea</taxon>
        <taxon>Portunidae</taxon>
        <taxon>Portuninae</taxon>
        <taxon>Portunus</taxon>
    </lineage>
</organism>
<proteinExistence type="predicted"/>
<dbReference type="Proteomes" id="UP000324222">
    <property type="component" value="Unassembled WGS sequence"/>
</dbReference>
<evidence type="ECO:0000313" key="1">
    <source>
        <dbReference type="EMBL" id="MPC26268.1"/>
    </source>
</evidence>
<evidence type="ECO:0000313" key="2">
    <source>
        <dbReference type="Proteomes" id="UP000324222"/>
    </source>
</evidence>
<dbReference type="AlphaFoldDB" id="A0A5B7DXT7"/>
<reference evidence="1 2" key="1">
    <citation type="submission" date="2019-05" db="EMBL/GenBank/DDBJ databases">
        <title>Another draft genome of Portunus trituberculatus and its Hox gene families provides insights of decapod evolution.</title>
        <authorList>
            <person name="Jeong J.-H."/>
            <person name="Song I."/>
            <person name="Kim S."/>
            <person name="Choi T."/>
            <person name="Kim D."/>
            <person name="Ryu S."/>
            <person name="Kim W."/>
        </authorList>
    </citation>
    <scope>NUCLEOTIDE SEQUENCE [LARGE SCALE GENOMIC DNA]</scope>
    <source>
        <tissue evidence="1">Muscle</tissue>
    </source>
</reference>
<protein>
    <submittedName>
        <fullName evidence="1">Uncharacterized protein</fullName>
    </submittedName>
</protein>
<dbReference type="EMBL" id="VSRR010001579">
    <property type="protein sequence ID" value="MPC26268.1"/>
    <property type="molecule type" value="Genomic_DNA"/>
</dbReference>
<keyword evidence="2" id="KW-1185">Reference proteome</keyword>
<comment type="caution">
    <text evidence="1">The sequence shown here is derived from an EMBL/GenBank/DDBJ whole genome shotgun (WGS) entry which is preliminary data.</text>
</comment>
<gene>
    <name evidence="1" type="ORF">E2C01_019404</name>
</gene>
<sequence>MQRYVRDPADSVLGIRTLPLAPPRVYPTPRRGVGDTFRLHYSPAIDAADTAEQHASPTPL</sequence>
<accession>A0A5B7DXT7</accession>